<feature type="compositionally biased region" description="Basic residues" evidence="1">
    <location>
        <begin position="20"/>
        <end position="33"/>
    </location>
</feature>
<evidence type="ECO:0000256" key="1">
    <source>
        <dbReference type="SAM" id="MobiDB-lite"/>
    </source>
</evidence>
<evidence type="ECO:0000313" key="2">
    <source>
        <dbReference type="EMBL" id="MBM0279831.1"/>
    </source>
</evidence>
<evidence type="ECO:0008006" key="4">
    <source>
        <dbReference type="Google" id="ProtNLM"/>
    </source>
</evidence>
<dbReference type="RefSeq" id="WP_203152109.1">
    <property type="nucleotide sequence ID" value="NZ_JAEVHL010000367.1"/>
</dbReference>
<dbReference type="Proteomes" id="UP000622245">
    <property type="component" value="Unassembled WGS sequence"/>
</dbReference>
<accession>A0ABS1YQY0</accession>
<sequence>MSDTPPASTPEPAPADWALGRRRRRRESGRRTNRVNLRLSDTELAELNAAAARTGETAAGYAARHALAAARGRADTDAPPGVDVEEVREIAYGLMQSRTHLGRIGSLLNQAVTVLHSTGAPPAYLADAVQRCAAAITRVDDATQAVIRVLSPRRVPRQRRADHRGGDAER</sequence>
<dbReference type="EMBL" id="JAEVHL010000367">
    <property type="protein sequence ID" value="MBM0279831.1"/>
    <property type="molecule type" value="Genomic_DNA"/>
</dbReference>
<feature type="region of interest" description="Disordered" evidence="1">
    <location>
        <begin position="1"/>
        <end position="34"/>
    </location>
</feature>
<reference evidence="2 3" key="1">
    <citation type="submission" date="2021-01" db="EMBL/GenBank/DDBJ databases">
        <title>Draft genome sequence of Micromonospora sp. strain STR1s_6.</title>
        <authorList>
            <person name="Karlyshev A."/>
            <person name="Jawad R."/>
        </authorList>
    </citation>
    <scope>NUCLEOTIDE SEQUENCE [LARGE SCALE GENOMIC DNA]</scope>
    <source>
        <strain evidence="2 3">STR1S-6</strain>
    </source>
</reference>
<protein>
    <recommendedName>
        <fullName evidence="4">Ribbon-helix-helix protein, copG family</fullName>
    </recommendedName>
</protein>
<proteinExistence type="predicted"/>
<name>A0ABS1YQY0_9ACTN</name>
<gene>
    <name evidence="2" type="ORF">JM949_33890</name>
</gene>
<keyword evidence="3" id="KW-1185">Reference proteome</keyword>
<evidence type="ECO:0000313" key="3">
    <source>
        <dbReference type="Proteomes" id="UP000622245"/>
    </source>
</evidence>
<comment type="caution">
    <text evidence="2">The sequence shown here is derived from an EMBL/GenBank/DDBJ whole genome shotgun (WGS) entry which is preliminary data.</text>
</comment>
<organism evidence="2 3">
    <name type="scientific">Micromonospora tarensis</name>
    <dbReference type="NCBI Taxonomy" id="2806100"/>
    <lineage>
        <taxon>Bacteria</taxon>
        <taxon>Bacillati</taxon>
        <taxon>Actinomycetota</taxon>
        <taxon>Actinomycetes</taxon>
        <taxon>Micromonosporales</taxon>
        <taxon>Micromonosporaceae</taxon>
        <taxon>Micromonospora</taxon>
    </lineage>
</organism>